<keyword evidence="2" id="KW-0449">Lipoprotein</keyword>
<dbReference type="InterPro" id="IPR007450">
    <property type="entry name" value="BamE_dom"/>
</dbReference>
<dbReference type="RefSeq" id="WP_307730379.1">
    <property type="nucleotide sequence ID" value="NZ_AP026966.1"/>
</dbReference>
<feature type="domain" description="Outer membrane protein assembly factor BamE" evidence="1">
    <location>
        <begin position="84"/>
        <end position="150"/>
    </location>
</feature>
<dbReference type="EMBL" id="AP026966">
    <property type="protein sequence ID" value="BDT60119.1"/>
    <property type="molecule type" value="Genomic_DNA"/>
</dbReference>
<name>A0ABN6TGH4_9BURK</name>
<evidence type="ECO:0000313" key="3">
    <source>
        <dbReference type="Proteomes" id="UP001163336"/>
    </source>
</evidence>
<accession>A0ABN6TGH4</accession>
<reference evidence="2" key="1">
    <citation type="submission" date="2022-11" db="EMBL/GenBank/DDBJ databases">
        <title>Isolation and characterization of PLA-degrading bacterium Massilia sp. from Antarctic soil.</title>
        <authorList>
            <person name="Sato K."/>
            <person name="Gomez-Fuentes C."/>
            <person name="Ahmad S.A."/>
            <person name="Zulkharnain A."/>
        </authorList>
    </citation>
    <scope>NUCLEOTIDE SEQUENCE</scope>
    <source>
        <strain evidence="2">N-3</strain>
    </source>
</reference>
<dbReference type="PROSITE" id="PS51257">
    <property type="entry name" value="PROKAR_LIPOPROTEIN"/>
    <property type="match status" value="1"/>
</dbReference>
<dbReference type="Proteomes" id="UP001163336">
    <property type="component" value="Chromosome"/>
</dbReference>
<sequence>MMNKLIRFTTFVAFVLLGGCAGLLREAPSIGDPEDLVQKKMGPPTSIYGAGNDRIFEYATGPMGQFTWMARIGADGRLVSYEQVLTGEKFATIKVDEATKEEVLRTLGRPAEKSTVAMKGYEVWSYRYKEAGVWNSMMNVHFDRDGIVRQMLNGPDPMYEPRDRNGW</sequence>
<organism evidence="2 3">
    <name type="scientific">Massilia varians</name>
    <dbReference type="NCBI Taxonomy" id="457921"/>
    <lineage>
        <taxon>Bacteria</taxon>
        <taxon>Pseudomonadati</taxon>
        <taxon>Pseudomonadota</taxon>
        <taxon>Betaproteobacteria</taxon>
        <taxon>Burkholderiales</taxon>
        <taxon>Oxalobacteraceae</taxon>
        <taxon>Telluria group</taxon>
        <taxon>Massilia</taxon>
    </lineage>
</organism>
<protein>
    <submittedName>
        <fullName evidence="2">Lipoprotein</fullName>
    </submittedName>
</protein>
<proteinExistence type="predicted"/>
<evidence type="ECO:0000313" key="2">
    <source>
        <dbReference type="EMBL" id="BDT60119.1"/>
    </source>
</evidence>
<dbReference type="Pfam" id="PF04355">
    <property type="entry name" value="BamE"/>
    <property type="match status" value="1"/>
</dbReference>
<gene>
    <name evidence="2" type="ORF">MasN3_36130</name>
</gene>
<evidence type="ECO:0000259" key="1">
    <source>
        <dbReference type="Pfam" id="PF04355"/>
    </source>
</evidence>
<keyword evidence="3" id="KW-1185">Reference proteome</keyword>